<dbReference type="GO" id="GO:0032259">
    <property type="term" value="P:methylation"/>
    <property type="evidence" value="ECO:0007669"/>
    <property type="project" value="UniProtKB-KW"/>
</dbReference>
<evidence type="ECO:0000313" key="1">
    <source>
        <dbReference type="EMBL" id="EKC75786.1"/>
    </source>
</evidence>
<proteinExistence type="predicted"/>
<dbReference type="EMBL" id="AJWY01003287">
    <property type="protein sequence ID" value="EKC75786.1"/>
    <property type="molecule type" value="Genomic_DNA"/>
</dbReference>
<dbReference type="GO" id="GO:0008168">
    <property type="term" value="F:methyltransferase activity"/>
    <property type="evidence" value="ECO:0007669"/>
    <property type="project" value="UniProtKB-KW"/>
</dbReference>
<keyword evidence="1" id="KW-0808">Transferase</keyword>
<protein>
    <submittedName>
        <fullName evidence="1">DNA methylase</fullName>
    </submittedName>
</protein>
<gene>
    <name evidence="1" type="ORF">LEA_05023</name>
</gene>
<keyword evidence="1" id="KW-0489">Methyltransferase</keyword>
<dbReference type="AlphaFoldDB" id="K1UVU9"/>
<comment type="caution">
    <text evidence="1">The sequence shown here is derived from an EMBL/GenBank/DDBJ whole genome shotgun (WGS) entry which is preliminary data.</text>
</comment>
<accession>K1UVU9</accession>
<sequence>AIVDGQVYYRENSRMVRPDLNATAEARVKGLVGLRDCVQELIDLQMDAAVPGQHHYPKTGGTEPAL</sequence>
<organism evidence="1">
    <name type="scientific">human gut metagenome</name>
    <dbReference type="NCBI Taxonomy" id="408170"/>
    <lineage>
        <taxon>unclassified sequences</taxon>
        <taxon>metagenomes</taxon>
        <taxon>organismal metagenomes</taxon>
    </lineage>
</organism>
<name>K1UVU9_9ZZZZ</name>
<feature type="non-terminal residue" evidence="1">
    <location>
        <position position="1"/>
    </location>
</feature>
<reference evidence="1" key="1">
    <citation type="journal article" date="2013" name="Environ. Microbiol.">
        <title>Microbiota from the distal guts of lean and obese adolescents exhibit partial functional redundancy besides clear differences in community structure.</title>
        <authorList>
            <person name="Ferrer M."/>
            <person name="Ruiz A."/>
            <person name="Lanza F."/>
            <person name="Haange S.B."/>
            <person name="Oberbach A."/>
            <person name="Till H."/>
            <person name="Bargiela R."/>
            <person name="Campoy C."/>
            <person name="Segura M.T."/>
            <person name="Richter M."/>
            <person name="von Bergen M."/>
            <person name="Seifert J."/>
            <person name="Suarez A."/>
        </authorList>
    </citation>
    <scope>NUCLEOTIDE SEQUENCE</scope>
</reference>